<sequence length="75" mass="8548">MRESGLPALGETTQSQSYLLPCPLPKFHCHKSSFYVARPNLSGEGRRERVPWPAEVLAAARDYVNETWQAFIRTQ</sequence>
<reference evidence="1 2" key="1">
    <citation type="submission" date="2018-10" db="EMBL/GenBank/DDBJ databases">
        <authorList>
            <person name="Ekblom R."/>
            <person name="Jareborg N."/>
        </authorList>
    </citation>
    <scope>NUCLEOTIDE SEQUENCE [LARGE SCALE GENOMIC DNA]</scope>
    <source>
        <tissue evidence="1">Muscle</tissue>
    </source>
</reference>
<proteinExistence type="predicted"/>
<gene>
    <name evidence="1" type="ORF">BN2614_LOCUS1</name>
</gene>
<comment type="caution">
    <text evidence="1">The sequence shown here is derived from an EMBL/GenBank/DDBJ whole genome shotgun (WGS) entry which is preliminary data.</text>
</comment>
<dbReference type="AlphaFoldDB" id="A0A9X9M970"/>
<protein>
    <submittedName>
        <fullName evidence="1">Uncharacterized protein</fullName>
    </submittedName>
</protein>
<evidence type="ECO:0000313" key="2">
    <source>
        <dbReference type="Proteomes" id="UP000269945"/>
    </source>
</evidence>
<keyword evidence="2" id="KW-1185">Reference proteome</keyword>
<accession>A0A9X9M970</accession>
<name>A0A9X9M970_GULGU</name>
<dbReference type="Proteomes" id="UP000269945">
    <property type="component" value="Unassembled WGS sequence"/>
</dbReference>
<organism evidence="1 2">
    <name type="scientific">Gulo gulo</name>
    <name type="common">Wolverine</name>
    <name type="synonym">Gluton</name>
    <dbReference type="NCBI Taxonomy" id="48420"/>
    <lineage>
        <taxon>Eukaryota</taxon>
        <taxon>Metazoa</taxon>
        <taxon>Chordata</taxon>
        <taxon>Craniata</taxon>
        <taxon>Vertebrata</taxon>
        <taxon>Euteleostomi</taxon>
        <taxon>Mammalia</taxon>
        <taxon>Eutheria</taxon>
        <taxon>Laurasiatheria</taxon>
        <taxon>Carnivora</taxon>
        <taxon>Caniformia</taxon>
        <taxon>Musteloidea</taxon>
        <taxon>Mustelidae</taxon>
        <taxon>Guloninae</taxon>
        <taxon>Gulo</taxon>
    </lineage>
</organism>
<evidence type="ECO:0000313" key="1">
    <source>
        <dbReference type="EMBL" id="VCX39767.1"/>
    </source>
</evidence>
<dbReference type="EMBL" id="CYRY02044706">
    <property type="protein sequence ID" value="VCX39767.1"/>
    <property type="molecule type" value="Genomic_DNA"/>
</dbReference>